<sequence>MNAVIAAIAAMAAYMEGLTGSSGPITATALTMATNRLLGRYSADTGAIEEISLGDGLDLTGGVLDLAATPLLTANDLSDLADAPTAQVNLGFIVVADQAAYDALTPDADTFYFVPEA</sequence>
<organism evidence="2 3">
    <name type="scientific">Croceicoccus naphthovorans</name>
    <dbReference type="NCBI Taxonomy" id="1348774"/>
    <lineage>
        <taxon>Bacteria</taxon>
        <taxon>Pseudomonadati</taxon>
        <taxon>Pseudomonadota</taxon>
        <taxon>Alphaproteobacteria</taxon>
        <taxon>Sphingomonadales</taxon>
        <taxon>Erythrobacteraceae</taxon>
        <taxon>Croceicoccus</taxon>
    </lineage>
</organism>
<feature type="domain" description="Minor tail protein gp31 C-terminal" evidence="1">
    <location>
        <begin position="97"/>
        <end position="114"/>
    </location>
</feature>
<evidence type="ECO:0000313" key="2">
    <source>
        <dbReference type="EMBL" id="AKM09710.1"/>
    </source>
</evidence>
<dbReference type="AlphaFoldDB" id="A0A0G3XDU2"/>
<dbReference type="Proteomes" id="UP000035287">
    <property type="component" value="Chromosome"/>
</dbReference>
<dbReference type="KEGG" id="cna:AB433_06515"/>
<evidence type="ECO:0000259" key="1">
    <source>
        <dbReference type="Pfam" id="PF24243"/>
    </source>
</evidence>
<evidence type="ECO:0000313" key="3">
    <source>
        <dbReference type="Proteomes" id="UP000035287"/>
    </source>
</evidence>
<dbReference type="PATRIC" id="fig|1348774.3.peg.1362"/>
<name>A0A0G3XDU2_9SPHN</name>
<proteinExistence type="predicted"/>
<dbReference type="EMBL" id="CP011770">
    <property type="protein sequence ID" value="AKM09710.1"/>
    <property type="molecule type" value="Genomic_DNA"/>
</dbReference>
<keyword evidence="3" id="KW-1185">Reference proteome</keyword>
<gene>
    <name evidence="2" type="ORF">AB433_06515</name>
</gene>
<dbReference type="Pfam" id="PF24243">
    <property type="entry name" value="Phage_tail_C"/>
    <property type="match status" value="1"/>
</dbReference>
<protein>
    <recommendedName>
        <fullName evidence="1">Minor tail protein gp31 C-terminal domain-containing protein</fullName>
    </recommendedName>
</protein>
<dbReference type="InterPro" id="IPR056923">
    <property type="entry name" value="Minor_tail_gp31_C"/>
</dbReference>
<reference evidence="2 3" key="1">
    <citation type="submission" date="2015-06" db="EMBL/GenBank/DDBJ databases">
        <authorList>
            <person name="Zeng Y."/>
            <person name="Huang Y."/>
        </authorList>
    </citation>
    <scope>NUCLEOTIDE SEQUENCE [LARGE SCALE GENOMIC DNA]</scope>
    <source>
        <strain evidence="2 3">PQ-2</strain>
    </source>
</reference>
<accession>A0A0G3XDU2</accession>